<name>A0AAV5SMY7_9BILA</name>
<evidence type="ECO:0000256" key="1">
    <source>
        <dbReference type="SAM" id="SignalP"/>
    </source>
</evidence>
<feature type="chain" id="PRO_5043764325" evidence="1">
    <location>
        <begin position="29"/>
        <end position="72"/>
    </location>
</feature>
<accession>A0AAV5SMY7</accession>
<feature type="signal peptide" evidence="1">
    <location>
        <begin position="1"/>
        <end position="28"/>
    </location>
</feature>
<evidence type="ECO:0000313" key="2">
    <source>
        <dbReference type="EMBL" id="GMS84097.1"/>
    </source>
</evidence>
<feature type="non-terminal residue" evidence="2">
    <location>
        <position position="1"/>
    </location>
</feature>
<organism evidence="2 3">
    <name type="scientific">Pristionchus entomophagus</name>
    <dbReference type="NCBI Taxonomy" id="358040"/>
    <lineage>
        <taxon>Eukaryota</taxon>
        <taxon>Metazoa</taxon>
        <taxon>Ecdysozoa</taxon>
        <taxon>Nematoda</taxon>
        <taxon>Chromadorea</taxon>
        <taxon>Rhabditida</taxon>
        <taxon>Rhabditina</taxon>
        <taxon>Diplogasteromorpha</taxon>
        <taxon>Diplogasteroidea</taxon>
        <taxon>Neodiplogasteridae</taxon>
        <taxon>Pristionchus</taxon>
    </lineage>
</organism>
<reference evidence="2" key="1">
    <citation type="submission" date="2023-10" db="EMBL/GenBank/DDBJ databases">
        <title>Genome assembly of Pristionchus species.</title>
        <authorList>
            <person name="Yoshida K."/>
            <person name="Sommer R.J."/>
        </authorList>
    </citation>
    <scope>NUCLEOTIDE SEQUENCE</scope>
    <source>
        <strain evidence="2">RS0144</strain>
    </source>
</reference>
<proteinExistence type="predicted"/>
<keyword evidence="3" id="KW-1185">Reference proteome</keyword>
<keyword evidence="1" id="KW-0732">Signal</keyword>
<evidence type="ECO:0000313" key="3">
    <source>
        <dbReference type="Proteomes" id="UP001432027"/>
    </source>
</evidence>
<protein>
    <submittedName>
        <fullName evidence="2">Uncharacterized protein</fullName>
    </submittedName>
</protein>
<dbReference type="AlphaFoldDB" id="A0AAV5SMY7"/>
<dbReference type="EMBL" id="BTSX01000002">
    <property type="protein sequence ID" value="GMS84097.1"/>
    <property type="molecule type" value="Genomic_DNA"/>
</dbReference>
<sequence length="72" mass="8221">LTLSLEAMLRFLLSIIFLVSLLLPLISAYPNIVFNDEGMGENNGYHSFHNKRGLVIPSNAMMLRNFPMLRRV</sequence>
<gene>
    <name evidence="2" type="ORF">PENTCL1PPCAC_6272</name>
</gene>
<comment type="caution">
    <text evidence="2">The sequence shown here is derived from an EMBL/GenBank/DDBJ whole genome shotgun (WGS) entry which is preliminary data.</text>
</comment>
<dbReference type="Proteomes" id="UP001432027">
    <property type="component" value="Unassembled WGS sequence"/>
</dbReference>